<protein>
    <recommendedName>
        <fullName evidence="5">UDP-glucuronosyltransferase</fullName>
        <ecNumber evidence="5">2.4.1.17</ecNumber>
    </recommendedName>
</protein>
<dbReference type="EMBL" id="HBUE01105514">
    <property type="protein sequence ID" value="CAG6486963.1"/>
    <property type="molecule type" value="Transcribed_RNA"/>
</dbReference>
<dbReference type="PROSITE" id="PS00375">
    <property type="entry name" value="UDPGT"/>
    <property type="match status" value="1"/>
</dbReference>
<comment type="similarity">
    <text evidence="1 4">Belongs to the UDP-glycosyltransferase family.</text>
</comment>
<dbReference type="InterPro" id="IPR002213">
    <property type="entry name" value="UDP_glucos_trans"/>
</dbReference>
<dbReference type="AlphaFoldDB" id="A0A8D8C609"/>
<keyword evidence="3 4" id="KW-0808">Transferase</keyword>
<evidence type="ECO:0000256" key="1">
    <source>
        <dbReference type="ARBA" id="ARBA00009995"/>
    </source>
</evidence>
<reference evidence="6" key="1">
    <citation type="submission" date="2021-05" db="EMBL/GenBank/DDBJ databases">
        <authorList>
            <person name="Alioto T."/>
            <person name="Alioto T."/>
            <person name="Gomez Garrido J."/>
        </authorList>
    </citation>
    <scope>NUCLEOTIDE SEQUENCE</scope>
</reference>
<feature type="signal peptide" evidence="5">
    <location>
        <begin position="1"/>
        <end position="27"/>
    </location>
</feature>
<dbReference type="EC" id="2.4.1.17" evidence="5"/>
<organism evidence="6">
    <name type="scientific">Culex pipiens</name>
    <name type="common">House mosquito</name>
    <dbReference type="NCBI Taxonomy" id="7175"/>
    <lineage>
        <taxon>Eukaryota</taxon>
        <taxon>Metazoa</taxon>
        <taxon>Ecdysozoa</taxon>
        <taxon>Arthropoda</taxon>
        <taxon>Hexapoda</taxon>
        <taxon>Insecta</taxon>
        <taxon>Pterygota</taxon>
        <taxon>Neoptera</taxon>
        <taxon>Endopterygota</taxon>
        <taxon>Diptera</taxon>
        <taxon>Nematocera</taxon>
        <taxon>Culicoidea</taxon>
        <taxon>Culicidae</taxon>
        <taxon>Culicinae</taxon>
        <taxon>Culicini</taxon>
        <taxon>Culex</taxon>
        <taxon>Culex</taxon>
    </lineage>
</organism>
<dbReference type="InterPro" id="IPR050271">
    <property type="entry name" value="UDP-glycosyltransferase"/>
</dbReference>
<dbReference type="GO" id="GO:0015020">
    <property type="term" value="F:glucuronosyltransferase activity"/>
    <property type="evidence" value="ECO:0007669"/>
    <property type="project" value="UniProtKB-EC"/>
</dbReference>
<keyword evidence="2 4" id="KW-0328">Glycosyltransferase</keyword>
<keyword evidence="5" id="KW-1133">Transmembrane helix</keyword>
<comment type="subcellular location">
    <subcellularLocation>
        <location evidence="5">Membrane</location>
        <topology evidence="5">Single-pass membrane protein</topology>
    </subcellularLocation>
</comment>
<dbReference type="Gene3D" id="3.40.50.2000">
    <property type="entry name" value="Glycogen Phosphorylase B"/>
    <property type="match status" value="2"/>
</dbReference>
<keyword evidence="5" id="KW-0472">Membrane</keyword>
<comment type="catalytic activity">
    <reaction evidence="5">
        <text>glucuronate acceptor + UDP-alpha-D-glucuronate = acceptor beta-D-glucuronoside + UDP + H(+)</text>
        <dbReference type="Rhea" id="RHEA:21032"/>
        <dbReference type="ChEBI" id="CHEBI:15378"/>
        <dbReference type="ChEBI" id="CHEBI:58052"/>
        <dbReference type="ChEBI" id="CHEBI:58223"/>
        <dbReference type="ChEBI" id="CHEBI:132367"/>
        <dbReference type="ChEBI" id="CHEBI:132368"/>
        <dbReference type="EC" id="2.4.1.17"/>
    </reaction>
</comment>
<evidence type="ECO:0000256" key="3">
    <source>
        <dbReference type="ARBA" id="ARBA00022679"/>
    </source>
</evidence>
<evidence type="ECO:0000313" key="6">
    <source>
        <dbReference type="EMBL" id="CAG6486963.1"/>
    </source>
</evidence>
<dbReference type="Pfam" id="PF00201">
    <property type="entry name" value="UDPGT"/>
    <property type="match status" value="1"/>
</dbReference>
<dbReference type="CDD" id="cd03784">
    <property type="entry name" value="GT1_Gtf-like"/>
    <property type="match status" value="1"/>
</dbReference>
<name>A0A8D8C609_CULPI</name>
<dbReference type="GO" id="GO:0016020">
    <property type="term" value="C:membrane"/>
    <property type="evidence" value="ECO:0007669"/>
    <property type="project" value="UniProtKB-SubCell"/>
</dbReference>
<accession>A0A8D8C609</accession>
<dbReference type="SUPFAM" id="SSF53756">
    <property type="entry name" value="UDP-Glycosyltransferase/glycogen phosphorylase"/>
    <property type="match status" value="1"/>
</dbReference>
<feature type="chain" id="PRO_5034890603" description="UDP-glucuronosyltransferase" evidence="5">
    <location>
        <begin position="28"/>
        <end position="521"/>
    </location>
</feature>
<dbReference type="PANTHER" id="PTHR48043:SF159">
    <property type="entry name" value="EG:EG0003.4 PROTEIN-RELATED"/>
    <property type="match status" value="1"/>
</dbReference>
<dbReference type="FunFam" id="3.40.50.2000:FF:000050">
    <property type="entry name" value="UDP-glucuronosyltransferase"/>
    <property type="match status" value="1"/>
</dbReference>
<keyword evidence="5" id="KW-0732">Signal</keyword>
<evidence type="ECO:0000256" key="4">
    <source>
        <dbReference type="RuleBase" id="RU003718"/>
    </source>
</evidence>
<sequence length="521" mass="58298">MGSSTRLLTLLFLVTTTSVILLNGADSARILCVFPTASKSHVLGMQALMKNLAKRGHEITMVSAFPLSKPVQNYRDVNVPIEAAFGPLMANFMQGKDRNMLKVMPVIVAASLDYTNTTLNSPQFRKLVDEERFDLAVVGWFMNDYVAGIGQLFKCPTALYFSAGFSSMVNFFGNPAEVAAVPHMMLGNKNPMGFLDRVQNTLIYGVDVAITQYLRYKTKPYYDYNFPEEQGFLPYDEAKRQVSLVIFNSYFTQAVPRPYLPNVIEVGGLQIKPKPDPLPADIQAWLDGAEHGAIFLSFGSNLKSSNLRQDKFDAILAALSKLKQRIIWKWDTDVMPGKPANVMIGQWLPQDDILAHKNLVLFVTHCGLGSVTESMYHGVPIVGIPMFGDQEHNAAQVLKEGWGEVVTFEDLTEETLSSAIQGVLGNEQYRQTVQKMADLYRDRPQTGLDLATFWLEYVVRHKGAPHLHYQGADLNFLQRNLIDVFAAIGAVLYVVFKILGLLFRTVKRVVCGQKKPKQKRN</sequence>
<dbReference type="PANTHER" id="PTHR48043">
    <property type="entry name" value="EG:EG0003.4 PROTEIN-RELATED"/>
    <property type="match status" value="1"/>
</dbReference>
<dbReference type="InterPro" id="IPR035595">
    <property type="entry name" value="UDP_glycos_trans_CS"/>
</dbReference>
<evidence type="ECO:0000256" key="2">
    <source>
        <dbReference type="ARBA" id="ARBA00022676"/>
    </source>
</evidence>
<feature type="transmembrane region" description="Helical" evidence="5">
    <location>
        <begin position="484"/>
        <end position="506"/>
    </location>
</feature>
<evidence type="ECO:0000256" key="5">
    <source>
        <dbReference type="RuleBase" id="RU362059"/>
    </source>
</evidence>
<proteinExistence type="inferred from homology"/>
<keyword evidence="5" id="KW-0812">Transmembrane</keyword>